<name>A0A1Y1JNZ3_PLAGO</name>
<dbReference type="EMBL" id="BDQF01000219">
    <property type="protein sequence ID" value="GAW84296.1"/>
    <property type="molecule type" value="Genomic_DNA"/>
</dbReference>
<proteinExistence type="predicted"/>
<keyword evidence="3" id="KW-1185">Reference proteome</keyword>
<dbReference type="GeneID" id="39745104"/>
<sequence length="274" mass="32405">MIYILYILHYNLVKYFPSCEAEIEKYRVINNALHKCIHKNPSKTHHDVMYSSIQDCTQVMSYISYIHNKEGENKSTDADCLFLYYWLYKYLENLNKSSSTGKYYKTSIMATGYSDANICKDFQYKNITDSDIKMLTVLYNMYNSLEYIKKYDCESKEYNDFCAEYNDIKDKYVPPKEIQIFTTIEKEQLLISNNNIAVIIVITVVLTLVVLILLFILYKLTPFGSYLLNRIERIKSTLNNLDNKRAHVYQPEIANIISNNRDYNVLYNLDAFYH</sequence>
<protein>
    <submittedName>
        <fullName evidence="2">Variable surface protein</fullName>
    </submittedName>
</protein>
<gene>
    <name evidence="2" type="ORF">PGO_002175</name>
</gene>
<evidence type="ECO:0000313" key="3">
    <source>
        <dbReference type="Proteomes" id="UP000195521"/>
    </source>
</evidence>
<keyword evidence="1" id="KW-1133">Transmembrane helix</keyword>
<evidence type="ECO:0000313" key="2">
    <source>
        <dbReference type="EMBL" id="GAW84296.1"/>
    </source>
</evidence>
<reference evidence="3" key="1">
    <citation type="submission" date="2017-04" db="EMBL/GenBank/DDBJ databases">
        <title>Plasmodium gonderi genome.</title>
        <authorList>
            <person name="Arisue N."/>
            <person name="Honma H."/>
            <person name="Kawai S."/>
            <person name="Tougan T."/>
            <person name="Tanabe K."/>
            <person name="Horii T."/>
        </authorList>
    </citation>
    <scope>NUCLEOTIDE SEQUENCE [LARGE SCALE GENOMIC DNA]</scope>
    <source>
        <strain evidence="3">ATCC 30045</strain>
    </source>
</reference>
<keyword evidence="1" id="KW-0472">Membrane</keyword>
<organism evidence="2 3">
    <name type="scientific">Plasmodium gonderi</name>
    <dbReference type="NCBI Taxonomy" id="77519"/>
    <lineage>
        <taxon>Eukaryota</taxon>
        <taxon>Sar</taxon>
        <taxon>Alveolata</taxon>
        <taxon>Apicomplexa</taxon>
        <taxon>Aconoidasida</taxon>
        <taxon>Haemosporida</taxon>
        <taxon>Plasmodiidae</taxon>
        <taxon>Plasmodium</taxon>
        <taxon>Plasmodium (Plasmodium)</taxon>
    </lineage>
</organism>
<accession>A0A1Y1JNZ3</accession>
<dbReference type="Proteomes" id="UP000195521">
    <property type="component" value="Unassembled WGS sequence"/>
</dbReference>
<feature type="transmembrane region" description="Helical" evidence="1">
    <location>
        <begin position="196"/>
        <end position="218"/>
    </location>
</feature>
<dbReference type="AlphaFoldDB" id="A0A1Y1JNZ3"/>
<evidence type="ECO:0000256" key="1">
    <source>
        <dbReference type="SAM" id="Phobius"/>
    </source>
</evidence>
<keyword evidence="1" id="KW-0812">Transmembrane</keyword>
<comment type="caution">
    <text evidence="2">The sequence shown here is derived from an EMBL/GenBank/DDBJ whole genome shotgun (WGS) entry which is preliminary data.</text>
</comment>
<dbReference type="RefSeq" id="XP_028546885.1">
    <property type="nucleotide sequence ID" value="XM_028691084.1"/>
</dbReference>